<feature type="transmembrane region" description="Helical" evidence="6">
    <location>
        <begin position="269"/>
        <end position="287"/>
    </location>
</feature>
<evidence type="ECO:0000259" key="7">
    <source>
        <dbReference type="Pfam" id="PF00535"/>
    </source>
</evidence>
<dbReference type="Proteomes" id="UP000037425">
    <property type="component" value="Unassembled WGS sequence"/>
</dbReference>
<evidence type="ECO:0000256" key="2">
    <source>
        <dbReference type="ARBA" id="ARBA00022475"/>
    </source>
</evidence>
<dbReference type="SUPFAM" id="SSF53448">
    <property type="entry name" value="Nucleotide-diphospho-sugar transferases"/>
    <property type="match status" value="1"/>
</dbReference>
<evidence type="ECO:0000256" key="5">
    <source>
        <dbReference type="ARBA" id="ARBA00023136"/>
    </source>
</evidence>
<organism evidence="8 9">
    <name type="scientific">Ensifer adhaerens</name>
    <name type="common">Sinorhizobium morelense</name>
    <dbReference type="NCBI Taxonomy" id="106592"/>
    <lineage>
        <taxon>Bacteria</taxon>
        <taxon>Pseudomonadati</taxon>
        <taxon>Pseudomonadota</taxon>
        <taxon>Alphaproteobacteria</taxon>
        <taxon>Hyphomicrobiales</taxon>
        <taxon>Rhizobiaceae</taxon>
        <taxon>Sinorhizobium/Ensifer group</taxon>
        <taxon>Ensifer</taxon>
    </lineage>
</organism>
<dbReference type="RefSeq" id="WP_053249092.1">
    <property type="nucleotide sequence ID" value="NZ_LGAP01000005.1"/>
</dbReference>
<dbReference type="GO" id="GO:0005886">
    <property type="term" value="C:plasma membrane"/>
    <property type="evidence" value="ECO:0007669"/>
    <property type="project" value="UniProtKB-SubCell"/>
</dbReference>
<feature type="transmembrane region" description="Helical" evidence="6">
    <location>
        <begin position="293"/>
        <end position="313"/>
    </location>
</feature>
<sequence>MAVSVIIKTLNEEKRIAATIESALAALGETGGEVIIADSGSSDRTVEIASQYPVVIAQISPPARPSCGIGPQLGFQYSNGDHICLLDGDMLLDGDFLAVAVAFLADNPSVAGVTGHVQEMLTSNLEFSRRVRRNSPENRIGSIDRMNGGGLYRRDAIAAVGYLSDRNLHGYEEFDLGIRLRSAGWGLHRLDRRFVQHFGHTVNSYRLLVRRWKSKYLFGIGELLRASVGRPYFFQLVRELPELKLWCLVYLWWALSFCVLLFSPSLTVGLGIVAAVLAGVIVLMSFRKGSLNMGLYTVVAWFFHAAALPVGFFRRRRKPEAPIESKLLGAPA</sequence>
<dbReference type="PANTHER" id="PTHR43646">
    <property type="entry name" value="GLYCOSYLTRANSFERASE"/>
    <property type="match status" value="1"/>
</dbReference>
<dbReference type="InterPro" id="IPR029044">
    <property type="entry name" value="Nucleotide-diphossugar_trans"/>
</dbReference>
<gene>
    <name evidence="8" type="ORF">AC244_12275</name>
</gene>
<name>A0A0L8BY78_ENSAD</name>
<evidence type="ECO:0000313" key="8">
    <source>
        <dbReference type="EMBL" id="KOF19530.1"/>
    </source>
</evidence>
<evidence type="ECO:0000256" key="6">
    <source>
        <dbReference type="SAM" id="Phobius"/>
    </source>
</evidence>
<dbReference type="GO" id="GO:0016757">
    <property type="term" value="F:glycosyltransferase activity"/>
    <property type="evidence" value="ECO:0007669"/>
    <property type="project" value="UniProtKB-KW"/>
</dbReference>
<dbReference type="InterPro" id="IPR001173">
    <property type="entry name" value="Glyco_trans_2-like"/>
</dbReference>
<evidence type="ECO:0000256" key="4">
    <source>
        <dbReference type="ARBA" id="ARBA00022679"/>
    </source>
</evidence>
<reference evidence="9" key="1">
    <citation type="submission" date="2015-07" db="EMBL/GenBank/DDBJ databases">
        <title>Whole genome sequence of an Ensifer adhaerens strain isolated from a cave pool in the Wind Cave National Park.</title>
        <authorList>
            <person name="Eng W.W.H."/>
            <person name="Gan H.M."/>
            <person name="Barton H.A."/>
            <person name="Savka M.A."/>
        </authorList>
    </citation>
    <scope>NUCLEOTIDE SEQUENCE [LARGE SCALE GENOMIC DNA]</scope>
    <source>
        <strain evidence="9">SD006</strain>
    </source>
</reference>
<evidence type="ECO:0000313" key="9">
    <source>
        <dbReference type="Proteomes" id="UP000037425"/>
    </source>
</evidence>
<proteinExistence type="predicted"/>
<comment type="subcellular location">
    <subcellularLocation>
        <location evidence="1">Cell membrane</location>
    </subcellularLocation>
</comment>
<keyword evidence="6" id="KW-1133">Transmembrane helix</keyword>
<dbReference type="PANTHER" id="PTHR43646:SF2">
    <property type="entry name" value="GLYCOSYLTRANSFERASE 2-LIKE DOMAIN-CONTAINING PROTEIN"/>
    <property type="match status" value="1"/>
</dbReference>
<dbReference type="PATRIC" id="fig|106592.7.peg.6403"/>
<dbReference type="Gene3D" id="3.90.550.10">
    <property type="entry name" value="Spore Coat Polysaccharide Biosynthesis Protein SpsA, Chain A"/>
    <property type="match status" value="1"/>
</dbReference>
<evidence type="ECO:0000256" key="3">
    <source>
        <dbReference type="ARBA" id="ARBA00022676"/>
    </source>
</evidence>
<dbReference type="OrthoDB" id="8416156at2"/>
<keyword evidence="2" id="KW-1003">Cell membrane</keyword>
<accession>A0A0L8BY78</accession>
<comment type="caution">
    <text evidence="8">The sequence shown here is derived from an EMBL/GenBank/DDBJ whole genome shotgun (WGS) entry which is preliminary data.</text>
</comment>
<dbReference type="EMBL" id="LGAP01000005">
    <property type="protein sequence ID" value="KOF19530.1"/>
    <property type="molecule type" value="Genomic_DNA"/>
</dbReference>
<keyword evidence="5 6" id="KW-0472">Membrane</keyword>
<keyword evidence="4 8" id="KW-0808">Transferase</keyword>
<dbReference type="Pfam" id="PF00535">
    <property type="entry name" value="Glycos_transf_2"/>
    <property type="match status" value="1"/>
</dbReference>
<evidence type="ECO:0000256" key="1">
    <source>
        <dbReference type="ARBA" id="ARBA00004236"/>
    </source>
</evidence>
<keyword evidence="6" id="KW-0812">Transmembrane</keyword>
<keyword evidence="3" id="KW-0328">Glycosyltransferase</keyword>
<protein>
    <submittedName>
        <fullName evidence="8">Glycosyl transferase</fullName>
    </submittedName>
</protein>
<dbReference type="AlphaFoldDB" id="A0A0L8BY78"/>
<feature type="domain" description="Glycosyltransferase 2-like" evidence="7">
    <location>
        <begin position="4"/>
        <end position="156"/>
    </location>
</feature>